<reference evidence="7 8" key="1">
    <citation type="submission" date="2017-04" db="EMBL/GenBank/DDBJ databases">
        <title>Genome sequencing of [Candida] sorbophila.</title>
        <authorList>
            <person name="Ahn J.O."/>
        </authorList>
    </citation>
    <scope>NUCLEOTIDE SEQUENCE [LARGE SCALE GENOMIC DNA]</scope>
    <source>
        <strain evidence="7 8">DS02</strain>
    </source>
</reference>
<dbReference type="InterPro" id="IPR057860">
    <property type="entry name" value="HEAT_RRP12_N"/>
</dbReference>
<dbReference type="Pfam" id="PF08161">
    <property type="entry name" value="RRP12_HEAT"/>
    <property type="match status" value="1"/>
</dbReference>
<comment type="subcellular location">
    <subcellularLocation>
        <location evidence="1">Nucleus</location>
    </subcellularLocation>
</comment>
<keyword evidence="8" id="KW-1185">Reference proteome</keyword>
<dbReference type="InterPro" id="IPR016024">
    <property type="entry name" value="ARM-type_fold"/>
</dbReference>
<proteinExistence type="inferred from homology"/>
<dbReference type="InterPro" id="IPR052087">
    <property type="entry name" value="RRP12"/>
</dbReference>
<evidence type="ECO:0000256" key="4">
    <source>
        <dbReference type="SAM" id="MobiDB-lite"/>
    </source>
</evidence>
<dbReference type="Pfam" id="PF25772">
    <property type="entry name" value="HEAT_RRP12_N"/>
    <property type="match status" value="1"/>
</dbReference>
<dbReference type="OrthoDB" id="2192888at2759"/>
<feature type="compositionally biased region" description="Basic residues" evidence="4">
    <location>
        <begin position="1117"/>
        <end position="1135"/>
    </location>
</feature>
<evidence type="ECO:0000256" key="3">
    <source>
        <dbReference type="ARBA" id="ARBA00023242"/>
    </source>
</evidence>
<accession>A0A2T0FBU3</accession>
<dbReference type="Gene3D" id="1.25.10.10">
    <property type="entry name" value="Leucine-rich Repeat Variant"/>
    <property type="match status" value="2"/>
</dbReference>
<feature type="region of interest" description="Disordered" evidence="4">
    <location>
        <begin position="1032"/>
        <end position="1058"/>
    </location>
</feature>
<dbReference type="SUPFAM" id="SSF48371">
    <property type="entry name" value="ARM repeat"/>
    <property type="match status" value="1"/>
</dbReference>
<evidence type="ECO:0000313" key="7">
    <source>
        <dbReference type="EMBL" id="PRT52437.1"/>
    </source>
</evidence>
<dbReference type="PANTHER" id="PTHR48287">
    <property type="entry name" value="ARM REPEAT SUPERFAMILY PROTEIN"/>
    <property type="match status" value="1"/>
</dbReference>
<dbReference type="GO" id="GO:0005634">
    <property type="term" value="C:nucleus"/>
    <property type="evidence" value="ECO:0007669"/>
    <property type="project" value="UniProtKB-SubCell"/>
</dbReference>
<comment type="caution">
    <text evidence="7">The sequence shown here is derived from an EMBL/GenBank/DDBJ whole genome shotgun (WGS) entry which is preliminary data.</text>
</comment>
<dbReference type="InterPro" id="IPR012978">
    <property type="entry name" value="HEAT_RRP12"/>
</dbReference>
<name>A0A2T0FBU3_9ASCO</name>
<evidence type="ECO:0000259" key="6">
    <source>
        <dbReference type="Pfam" id="PF25772"/>
    </source>
</evidence>
<protein>
    <submittedName>
        <fullName evidence="7">Ribosomal RNA-processing protein 12</fullName>
    </submittedName>
</protein>
<evidence type="ECO:0000259" key="5">
    <source>
        <dbReference type="Pfam" id="PF08161"/>
    </source>
</evidence>
<feature type="domain" description="RRP12 HEAT" evidence="5">
    <location>
        <begin position="321"/>
        <end position="602"/>
    </location>
</feature>
<dbReference type="PANTHER" id="PTHR48287:SF1">
    <property type="entry name" value="ARM REPEAT SUPERFAMILY PROTEIN"/>
    <property type="match status" value="1"/>
</dbReference>
<evidence type="ECO:0000256" key="1">
    <source>
        <dbReference type="ARBA" id="ARBA00004123"/>
    </source>
</evidence>
<dbReference type="AlphaFoldDB" id="A0A2T0FBU3"/>
<feature type="domain" description="RRP12 N-terminal HEAT" evidence="6">
    <location>
        <begin position="27"/>
        <end position="208"/>
    </location>
</feature>
<sequence length="1135" mass="124872">MSLEESLAKVRVLSSSKIPAQIKQAGLLNAVESALLDDGTSLTPAAYFASLISLLDQTSVLSSALYLLAIISPHVSPGLMSSKLDVLVSKLAPYLADPEADAASVRSCIGVLESALIAQDLGSWHASASEIGPMRVMTGILALAQDSRPKIRKRAVEAVCNILKNPPAGKSEHPATLLAAATAMKAVQDAEETAETVHCLQLIKSIVQSQWPSSRVSPLCEALLRCARTNDQYVVVAALDVFDALFASLDSEAVEASKVQAILSSLNELSPATTDKQLTPAWFAVLAQAYGSYAAVDNEAALEALPDLFTRVKDYLTSVVPEVIESACQCLVAAITLTLTPEAVLNVNRSSKVLKNLATQLFGLLQVKYQLAWAQVCEVFVAFLDSAQWRAPADDAIKVIGALRNDERLSAARDATDSVIAAAIRALGPERVIELVPLQLSVSDHGGAGRAWMLPLLRDNTQHAHLQHFIVYFVPLAEELGEAAQSMQNARNAKIISTVRNQIWNLLPRYCDLPKDTTKALTKEFVGKLMSLLYESPEYRPAICQGLKLLVESNLVYSQGAIQDPLLLAQFSLKDAKQSLDYVAENFGVDILKVILNVFTKTSHDSRGYLLDTINVYLAVIDGEALKEMFNMVSSILAENLDTKTGDSELALTMMDVIIAMAPYLAKESQQAFFNIFMTVSKKSNAPLLQKKAFRTFTRFVDAHEGQIPNLGAVSEFMIELAPLVQPAARRTRLQALLLVVQALPKSDLHFIPTVLSEVILATKDVNEKTREASFELLIVMGQKMAEGGVIDHGKIADLDDDEEVAANLGEYFTMVMAGLLGSTPYMISASITALAYLFYEFKDELDEEQALEVVETVWTFLTSPNREIVKSVLGFVKVSILVLPTEALEPRLSELLESLLGWSKDHKNHFKAKVRHIIERLIRRFPYDTLAQHFPEADMKLLQNVNKSKERAKRKKTTEGSHSNGRGRKFDDELDEALYGSSEDSEEAEEDQKPSRKSADTRQSRKKGNQQYIVTTDEPLDLLDQGAMSHISSSKPQLNAPKKQLKHHLKEKDGKIIIQDEDDGDALSAKSAISAYVDAVRSGPVRTQRGKLKYKRGKRAQDELDDESDDEQTKPAKNKRIAKPKSRLPKRRRF</sequence>
<organism evidence="7 8">
    <name type="scientific">Wickerhamiella sorbophila</name>
    <dbReference type="NCBI Taxonomy" id="45607"/>
    <lineage>
        <taxon>Eukaryota</taxon>
        <taxon>Fungi</taxon>
        <taxon>Dikarya</taxon>
        <taxon>Ascomycota</taxon>
        <taxon>Saccharomycotina</taxon>
        <taxon>Dipodascomycetes</taxon>
        <taxon>Dipodascales</taxon>
        <taxon>Trichomonascaceae</taxon>
        <taxon>Wickerhamiella</taxon>
    </lineage>
</organism>
<comment type="similarity">
    <text evidence="2">Belongs to the RRP12 family.</text>
</comment>
<gene>
    <name evidence="7" type="ORF">B9G98_00057</name>
</gene>
<feature type="region of interest" description="Disordered" evidence="4">
    <location>
        <begin position="948"/>
        <end position="1015"/>
    </location>
</feature>
<dbReference type="STRING" id="45607.A0A2T0FBU3"/>
<feature type="region of interest" description="Disordered" evidence="4">
    <location>
        <begin position="1082"/>
        <end position="1135"/>
    </location>
</feature>
<keyword evidence="3" id="KW-0539">Nucleus</keyword>
<dbReference type="RefSeq" id="XP_024662383.1">
    <property type="nucleotide sequence ID" value="XM_024806615.1"/>
</dbReference>
<evidence type="ECO:0000256" key="2">
    <source>
        <dbReference type="ARBA" id="ARBA00007690"/>
    </source>
</evidence>
<dbReference type="Proteomes" id="UP000238350">
    <property type="component" value="Unassembled WGS sequence"/>
</dbReference>
<feature type="compositionally biased region" description="Basic and acidic residues" evidence="4">
    <location>
        <begin position="992"/>
        <end position="1004"/>
    </location>
</feature>
<dbReference type="EMBL" id="NDIQ01000001">
    <property type="protein sequence ID" value="PRT52437.1"/>
    <property type="molecule type" value="Genomic_DNA"/>
</dbReference>
<dbReference type="GeneID" id="36513806"/>
<dbReference type="InterPro" id="IPR011989">
    <property type="entry name" value="ARM-like"/>
</dbReference>
<evidence type="ECO:0000313" key="8">
    <source>
        <dbReference type="Proteomes" id="UP000238350"/>
    </source>
</evidence>
<feature type="compositionally biased region" description="Basic residues" evidence="4">
    <location>
        <begin position="1089"/>
        <end position="1099"/>
    </location>
</feature>